<evidence type="ECO:0000256" key="2">
    <source>
        <dbReference type="ARBA" id="ARBA00022763"/>
    </source>
</evidence>
<dbReference type="RefSeq" id="XP_060121601.1">
    <property type="nucleotide sequence ID" value="XM_060265618.1"/>
</dbReference>
<dbReference type="GO" id="GO:0005634">
    <property type="term" value="C:nucleus"/>
    <property type="evidence" value="ECO:0007669"/>
    <property type="project" value="TreeGrafter"/>
</dbReference>
<feature type="compositionally biased region" description="Low complexity" evidence="5">
    <location>
        <begin position="260"/>
        <end position="280"/>
    </location>
</feature>
<feature type="compositionally biased region" description="Low complexity" evidence="5">
    <location>
        <begin position="206"/>
        <end position="216"/>
    </location>
</feature>
<keyword evidence="2" id="KW-0227">DNA damage</keyword>
<dbReference type="InterPro" id="IPR041247">
    <property type="entry name" value="Rad52_fam"/>
</dbReference>
<accession>A0AAF0F275</accession>
<dbReference type="InterPro" id="IPR042525">
    <property type="entry name" value="Rad52_Rad59_Rad22_sf"/>
</dbReference>
<dbReference type="GO" id="GO:0045002">
    <property type="term" value="P:double-strand break repair via single-strand annealing"/>
    <property type="evidence" value="ECO:0007669"/>
    <property type="project" value="TreeGrafter"/>
</dbReference>
<dbReference type="GO" id="GO:0003697">
    <property type="term" value="F:single-stranded DNA binding"/>
    <property type="evidence" value="ECO:0007669"/>
    <property type="project" value="UniProtKB-ARBA"/>
</dbReference>
<evidence type="ECO:0000256" key="4">
    <source>
        <dbReference type="ARBA" id="ARBA00023204"/>
    </source>
</evidence>
<dbReference type="Pfam" id="PF04098">
    <property type="entry name" value="Rad52_Rad22"/>
    <property type="match status" value="1"/>
</dbReference>
<evidence type="ECO:0000313" key="7">
    <source>
        <dbReference type="Proteomes" id="UP001217754"/>
    </source>
</evidence>
<dbReference type="AlphaFoldDB" id="A0AAF0F275"/>
<keyword evidence="4" id="KW-0234">DNA repair</keyword>
<evidence type="ECO:0000256" key="5">
    <source>
        <dbReference type="SAM" id="MobiDB-lite"/>
    </source>
</evidence>
<dbReference type="Proteomes" id="UP001217754">
    <property type="component" value="Chromosome 2"/>
</dbReference>
<dbReference type="SUPFAM" id="SSF54768">
    <property type="entry name" value="dsRNA-binding domain-like"/>
    <property type="match status" value="1"/>
</dbReference>
<name>A0AAF0F275_9BASI</name>
<dbReference type="GO" id="GO:0006312">
    <property type="term" value="P:mitotic recombination"/>
    <property type="evidence" value="ECO:0007669"/>
    <property type="project" value="TreeGrafter"/>
</dbReference>
<evidence type="ECO:0000313" key="6">
    <source>
        <dbReference type="EMBL" id="WFD38704.1"/>
    </source>
</evidence>
<dbReference type="GO" id="GO:0000724">
    <property type="term" value="P:double-strand break repair via homologous recombination"/>
    <property type="evidence" value="ECO:0007669"/>
    <property type="project" value="UniProtKB-ARBA"/>
</dbReference>
<dbReference type="GeneID" id="85225315"/>
<reference evidence="6" key="1">
    <citation type="submission" date="2023-03" db="EMBL/GenBank/DDBJ databases">
        <title>Mating type loci evolution in Malassezia.</title>
        <authorList>
            <person name="Coelho M.A."/>
        </authorList>
    </citation>
    <scope>NUCLEOTIDE SEQUENCE</scope>
    <source>
        <strain evidence="6">CBS 9431</strain>
    </source>
</reference>
<dbReference type="PANTHER" id="PTHR12132">
    <property type="entry name" value="DNA REPAIR AND RECOMBINATION PROTEIN RAD52, RAD59"/>
    <property type="match status" value="1"/>
</dbReference>
<dbReference type="InterPro" id="IPR007232">
    <property type="entry name" value="Rad52_Rad59_Rad22"/>
</dbReference>
<protein>
    <submittedName>
        <fullName evidence="6">DNA repair protein rad52</fullName>
    </submittedName>
</protein>
<dbReference type="FunFam" id="3.30.390.80:FF:000001">
    <property type="entry name" value="DNA repair protein RAD52 homolog"/>
    <property type="match status" value="1"/>
</dbReference>
<sequence length="372" mass="39776">MDANAFGARTSGDAFPVGVGGSAFDDEHDPETGLPIWSATRLATLQCKLNQRLGPEYLSQRPGPGGGPKLTYIEGWKVVDLANEVFGFNGWSTSVTSLDIDYLDVHPESGRCNCGVSAIVRITLRDGTYHEDVGYGHTEGVRGKHAALEKCKKEAITDSIKRGLKTFGRLLGNCLYDRQYSREVLKMPVPTAPFDASELHRHKDTPASASRTSARAGTKRTSDESNQQRMEEAKQARLRLAAAARAKMAGGRGKPEGLRGAAASGAPESAAAPPADAPTASEPPVPRPVPAPASTTPPAARPTPRPRSGVKPEPKETDPTATTPDDAPWDSEMNDAEAASMALELELEDDLLLRQSQLAQELDNDDLDTDTQ</sequence>
<feature type="region of interest" description="Disordered" evidence="5">
    <location>
        <begin position="195"/>
        <end position="342"/>
    </location>
</feature>
<dbReference type="Gene3D" id="3.30.390.80">
    <property type="entry name" value="DNA repair protein Rad52/59/22"/>
    <property type="match status" value="1"/>
</dbReference>
<comment type="similarity">
    <text evidence="1">Belongs to the RAD52 family.</text>
</comment>
<proteinExistence type="inferred from homology"/>
<gene>
    <name evidence="6" type="primary">RAD52</name>
    <name evidence="6" type="ORF">MJAP1_001666</name>
</gene>
<organism evidence="6 7">
    <name type="scientific">Malassezia japonica</name>
    <dbReference type="NCBI Taxonomy" id="223818"/>
    <lineage>
        <taxon>Eukaryota</taxon>
        <taxon>Fungi</taxon>
        <taxon>Dikarya</taxon>
        <taxon>Basidiomycota</taxon>
        <taxon>Ustilaginomycotina</taxon>
        <taxon>Malasseziomycetes</taxon>
        <taxon>Malasseziales</taxon>
        <taxon>Malasseziaceae</taxon>
        <taxon>Malassezia</taxon>
    </lineage>
</organism>
<dbReference type="PANTHER" id="PTHR12132:SF1">
    <property type="entry name" value="DNA REPAIR PROTEIN RAD52 HOMOLOG"/>
    <property type="match status" value="1"/>
</dbReference>
<evidence type="ECO:0000256" key="1">
    <source>
        <dbReference type="ARBA" id="ARBA00006638"/>
    </source>
</evidence>
<feature type="compositionally biased region" description="Low complexity" evidence="5">
    <location>
        <begin position="238"/>
        <end position="249"/>
    </location>
</feature>
<dbReference type="EMBL" id="CP119959">
    <property type="protein sequence ID" value="WFD38704.1"/>
    <property type="molecule type" value="Genomic_DNA"/>
</dbReference>
<evidence type="ECO:0000256" key="3">
    <source>
        <dbReference type="ARBA" id="ARBA00023172"/>
    </source>
</evidence>
<feature type="compositionally biased region" description="Pro residues" evidence="5">
    <location>
        <begin position="281"/>
        <end position="291"/>
    </location>
</feature>
<keyword evidence="7" id="KW-1185">Reference proteome</keyword>
<keyword evidence="3" id="KW-0233">DNA recombination</keyword>